<dbReference type="InterPro" id="IPR036680">
    <property type="entry name" value="SPOR-like_sf"/>
</dbReference>
<reference evidence="4 5" key="1">
    <citation type="submission" date="2019-12" db="EMBL/GenBank/DDBJ databases">
        <title>Genomic-based taxomic classification of the family Erythrobacteraceae.</title>
        <authorList>
            <person name="Xu L."/>
        </authorList>
    </citation>
    <scope>NUCLEOTIDE SEQUENCE [LARGE SCALE GENOMIC DNA]</scope>
    <source>
        <strain evidence="4 5">S36</strain>
    </source>
</reference>
<protein>
    <submittedName>
        <fullName evidence="4">SPOR domain-containing protein</fullName>
    </submittedName>
</protein>
<feature type="compositionally biased region" description="Basic and acidic residues" evidence="1">
    <location>
        <begin position="127"/>
        <end position="136"/>
    </location>
</feature>
<dbReference type="Gene3D" id="3.30.70.1070">
    <property type="entry name" value="Sporulation related repeat"/>
    <property type="match status" value="1"/>
</dbReference>
<evidence type="ECO:0000313" key="5">
    <source>
        <dbReference type="Proteomes" id="UP000469430"/>
    </source>
</evidence>
<organism evidence="4 5">
    <name type="scientific">Croceibacterium xixiisoli</name>
    <dbReference type="NCBI Taxonomy" id="1476466"/>
    <lineage>
        <taxon>Bacteria</taxon>
        <taxon>Pseudomonadati</taxon>
        <taxon>Pseudomonadota</taxon>
        <taxon>Alphaproteobacteria</taxon>
        <taxon>Sphingomonadales</taxon>
        <taxon>Erythrobacteraceae</taxon>
        <taxon>Croceibacterium</taxon>
    </lineage>
</organism>
<keyword evidence="5" id="KW-1185">Reference proteome</keyword>
<evidence type="ECO:0000256" key="2">
    <source>
        <dbReference type="SAM" id="Phobius"/>
    </source>
</evidence>
<dbReference type="SUPFAM" id="SSF110997">
    <property type="entry name" value="Sporulation related repeat"/>
    <property type="match status" value="1"/>
</dbReference>
<keyword evidence="2" id="KW-0472">Membrane</keyword>
<proteinExistence type="predicted"/>
<accession>A0A6I4TTG3</accession>
<dbReference type="AlphaFoldDB" id="A0A6I4TTG3"/>
<dbReference type="OrthoDB" id="7390714at2"/>
<dbReference type="RefSeq" id="WP_161389821.1">
    <property type="nucleotide sequence ID" value="NZ_JBHSCP010000001.1"/>
</dbReference>
<name>A0A6I4TTG3_9SPHN</name>
<comment type="caution">
    <text evidence="4">The sequence shown here is derived from an EMBL/GenBank/DDBJ whole genome shotgun (WGS) entry which is preliminary data.</text>
</comment>
<dbReference type="EMBL" id="WTYJ01000001">
    <property type="protein sequence ID" value="MXO98157.1"/>
    <property type="molecule type" value="Genomic_DNA"/>
</dbReference>
<feature type="compositionally biased region" description="Basic and acidic residues" evidence="1">
    <location>
        <begin position="103"/>
        <end position="117"/>
    </location>
</feature>
<feature type="region of interest" description="Disordered" evidence="1">
    <location>
        <begin position="1"/>
        <end position="39"/>
    </location>
</feature>
<feature type="domain" description="SPOR" evidence="3">
    <location>
        <begin position="162"/>
        <end position="243"/>
    </location>
</feature>
<dbReference type="InterPro" id="IPR007730">
    <property type="entry name" value="SPOR-like_dom"/>
</dbReference>
<dbReference type="PROSITE" id="PS51724">
    <property type="entry name" value="SPOR"/>
    <property type="match status" value="1"/>
</dbReference>
<dbReference type="GO" id="GO:0042834">
    <property type="term" value="F:peptidoglycan binding"/>
    <property type="evidence" value="ECO:0007669"/>
    <property type="project" value="InterPro"/>
</dbReference>
<evidence type="ECO:0000313" key="4">
    <source>
        <dbReference type="EMBL" id="MXO98157.1"/>
    </source>
</evidence>
<dbReference type="Pfam" id="PF05036">
    <property type="entry name" value="SPOR"/>
    <property type="match status" value="1"/>
</dbReference>
<feature type="compositionally biased region" description="Pro residues" evidence="1">
    <location>
        <begin position="139"/>
        <end position="148"/>
    </location>
</feature>
<gene>
    <name evidence="4" type="ORF">GRI97_04050</name>
</gene>
<evidence type="ECO:0000259" key="3">
    <source>
        <dbReference type="PROSITE" id="PS51724"/>
    </source>
</evidence>
<sequence length="243" mass="25617">MHWQDQGHDRPDNQHGEDRQDHDGADHAHAEPAFGIGDERLPWLEADDERQHETADTGRIIAFALVGLLAVVAIVGALWWFSRSQPDPALIADGSLIEAPDAPYKERPESPGGRDVEGTGNTSFDVAEGRRTDGRVADVPPPPPPPPAATASATPAATATAAAATGGVGVQVGAYSSRAAAEFGWNQMTNRFEALKGVSHRILEANADGGTIYRLQAVTGDRSSADALCRSLKSAGGDCQVKR</sequence>
<dbReference type="Proteomes" id="UP000469430">
    <property type="component" value="Unassembled WGS sequence"/>
</dbReference>
<feature type="transmembrane region" description="Helical" evidence="2">
    <location>
        <begin position="60"/>
        <end position="81"/>
    </location>
</feature>
<feature type="compositionally biased region" description="Basic and acidic residues" evidence="1">
    <location>
        <begin position="1"/>
        <end position="30"/>
    </location>
</feature>
<keyword evidence="2" id="KW-1133">Transmembrane helix</keyword>
<feature type="region of interest" description="Disordered" evidence="1">
    <location>
        <begin position="101"/>
        <end position="154"/>
    </location>
</feature>
<evidence type="ECO:0000256" key="1">
    <source>
        <dbReference type="SAM" id="MobiDB-lite"/>
    </source>
</evidence>
<keyword evidence="2" id="KW-0812">Transmembrane</keyword>